<name>A0ACB8WGS9_9TELE</name>
<gene>
    <name evidence="1" type="ORF">L3Q82_009541</name>
</gene>
<evidence type="ECO:0000313" key="1">
    <source>
        <dbReference type="EMBL" id="KAI3366900.1"/>
    </source>
</evidence>
<organism evidence="1 2">
    <name type="scientific">Scortum barcoo</name>
    <name type="common">barcoo grunter</name>
    <dbReference type="NCBI Taxonomy" id="214431"/>
    <lineage>
        <taxon>Eukaryota</taxon>
        <taxon>Metazoa</taxon>
        <taxon>Chordata</taxon>
        <taxon>Craniata</taxon>
        <taxon>Vertebrata</taxon>
        <taxon>Euteleostomi</taxon>
        <taxon>Actinopterygii</taxon>
        <taxon>Neopterygii</taxon>
        <taxon>Teleostei</taxon>
        <taxon>Neoteleostei</taxon>
        <taxon>Acanthomorphata</taxon>
        <taxon>Eupercaria</taxon>
        <taxon>Centrarchiformes</taxon>
        <taxon>Terapontoidei</taxon>
        <taxon>Terapontidae</taxon>
        <taxon>Scortum</taxon>
    </lineage>
</organism>
<reference evidence="1" key="1">
    <citation type="submission" date="2022-04" db="EMBL/GenBank/DDBJ databases">
        <title>Jade perch genome.</title>
        <authorList>
            <person name="Chao B."/>
        </authorList>
    </citation>
    <scope>NUCLEOTIDE SEQUENCE</scope>
    <source>
        <strain evidence="1">CB-2022</strain>
    </source>
</reference>
<keyword evidence="2" id="KW-1185">Reference proteome</keyword>
<dbReference type="Proteomes" id="UP000831701">
    <property type="component" value="Chromosome 10"/>
</dbReference>
<sequence length="127" mass="14931">MIRDIITSVVPFSMQVNIARVMKSPYLVTDTPMSHQAKIRIFRTMTFANFTYLMASLKLLTKNSEGSPLLAWRQHSWQSWTTTATMNIQRIRNMLLEDNSVETRREVAIRGLMVYLKEKEEELFKEE</sequence>
<evidence type="ECO:0000313" key="2">
    <source>
        <dbReference type="Proteomes" id="UP000831701"/>
    </source>
</evidence>
<comment type="caution">
    <text evidence="1">The sequence shown here is derived from an EMBL/GenBank/DDBJ whole genome shotgun (WGS) entry which is preliminary data.</text>
</comment>
<accession>A0ACB8WGS9</accession>
<feature type="non-terminal residue" evidence="1">
    <location>
        <position position="127"/>
    </location>
</feature>
<protein>
    <submittedName>
        <fullName evidence="1">Uncharacterized protein</fullName>
    </submittedName>
</protein>
<dbReference type="EMBL" id="CM041540">
    <property type="protein sequence ID" value="KAI3366900.1"/>
    <property type="molecule type" value="Genomic_DNA"/>
</dbReference>
<proteinExistence type="predicted"/>